<feature type="non-terminal residue" evidence="1">
    <location>
        <position position="1"/>
    </location>
</feature>
<dbReference type="AlphaFoldDB" id="A0A0D7AL99"/>
<evidence type="ECO:0000313" key="2">
    <source>
        <dbReference type="Proteomes" id="UP000054144"/>
    </source>
</evidence>
<dbReference type="Gene3D" id="3.60.130.30">
    <property type="match status" value="1"/>
</dbReference>
<dbReference type="EMBL" id="KN881642">
    <property type="protein sequence ID" value="KIY52529.1"/>
    <property type="molecule type" value="Genomic_DNA"/>
</dbReference>
<reference evidence="1 2" key="1">
    <citation type="journal article" date="2015" name="Fungal Genet. Biol.">
        <title>Evolution of novel wood decay mechanisms in Agaricales revealed by the genome sequences of Fistulina hepatica and Cylindrobasidium torrendii.</title>
        <authorList>
            <person name="Floudas D."/>
            <person name="Held B.W."/>
            <person name="Riley R."/>
            <person name="Nagy L.G."/>
            <person name="Koehler G."/>
            <person name="Ransdell A.S."/>
            <person name="Younus H."/>
            <person name="Chow J."/>
            <person name="Chiniquy J."/>
            <person name="Lipzen A."/>
            <person name="Tritt A."/>
            <person name="Sun H."/>
            <person name="Haridas S."/>
            <person name="LaButti K."/>
            <person name="Ohm R.A."/>
            <person name="Kues U."/>
            <person name="Blanchette R.A."/>
            <person name="Grigoriev I.V."/>
            <person name="Minto R.E."/>
            <person name="Hibbett D.S."/>
        </authorList>
    </citation>
    <scope>NUCLEOTIDE SEQUENCE [LARGE SCALE GENOMIC DNA]</scope>
    <source>
        <strain evidence="1 2">ATCC 64428</strain>
    </source>
</reference>
<feature type="non-terminal residue" evidence="1">
    <location>
        <position position="172"/>
    </location>
</feature>
<dbReference type="Proteomes" id="UP000054144">
    <property type="component" value="Unassembled WGS sequence"/>
</dbReference>
<proteinExistence type="predicted"/>
<accession>A0A0D7AL99</accession>
<evidence type="ECO:0000313" key="1">
    <source>
        <dbReference type="EMBL" id="KIY52529.1"/>
    </source>
</evidence>
<keyword evidence="2" id="KW-1185">Reference proteome</keyword>
<organism evidence="1 2">
    <name type="scientific">Fistulina hepatica ATCC 64428</name>
    <dbReference type="NCBI Taxonomy" id="1128425"/>
    <lineage>
        <taxon>Eukaryota</taxon>
        <taxon>Fungi</taxon>
        <taxon>Dikarya</taxon>
        <taxon>Basidiomycota</taxon>
        <taxon>Agaricomycotina</taxon>
        <taxon>Agaricomycetes</taxon>
        <taxon>Agaricomycetidae</taxon>
        <taxon>Agaricales</taxon>
        <taxon>Fistulinaceae</taxon>
        <taxon>Fistulina</taxon>
    </lineage>
</organism>
<gene>
    <name evidence="1" type="ORF">FISHEDRAFT_6575</name>
</gene>
<sequence>SFTALHFDYYNCMTTRGEDAPAKVHPDKLYVQGTGRTNRTQFVPYSATDLKNYRREWDNMCTAMDGIFAWIEDSLQKNCPQQFEEIRMYTEMLPSRISSPVYPFAGFVLNFNVATRIHRDHQDEITGCGILIVGNHKGGELCLVEPGVVIEARNGDFIFFLSRQISHFNLHY</sequence>
<dbReference type="OrthoDB" id="2535938at2759"/>
<name>A0A0D7AL99_9AGAR</name>
<protein>
    <submittedName>
        <fullName evidence="1">Uncharacterized protein</fullName>
    </submittedName>
</protein>